<keyword evidence="1" id="KW-0472">Membrane</keyword>
<feature type="transmembrane region" description="Helical" evidence="1">
    <location>
        <begin position="147"/>
        <end position="166"/>
    </location>
</feature>
<evidence type="ECO:0008006" key="4">
    <source>
        <dbReference type="Google" id="ProtNLM"/>
    </source>
</evidence>
<sequence length="389" mass="46682">MLTISFLFDLLTFIFLLAFLHYFFPFRYSLHQIFLYSFFIVPCAFRNRISLVQNAVFFVLLWTLCSAFYQGGFRGKFFYFSWCCFILLTARAIILLLFTQFLSFSTIAPTIEVLLVMILCTQILNLSFSLVFVHLKNQYKQILLKGFHSLFYIPYILLCFFYIFHMDYGVFYDRATCLVFLYLIQVAALSLVARLFFWQQALYQRKLIRLQQSNLQLQCRCELLYQAYSSYFDHIHDLLYQCLCLERLSCFKQYNLLQKQIKKLAEHTFSHFQNLYRTCPVLKTMLEKEEKRIQKQQLRFDATQLDEEKIQISYAALQSVYQSMLQVLFQCCEKTTITIQNQQKVHCCFLQFTFSSFRFNETKFSLPYEVYISRDSLQLYHVTFLIPDL</sequence>
<feature type="transmembrane region" description="Helical" evidence="1">
    <location>
        <begin position="178"/>
        <end position="197"/>
    </location>
</feature>
<dbReference type="STRING" id="1123313.GCA_000420345_01640"/>
<comment type="caution">
    <text evidence="2">The sequence shown here is derived from an EMBL/GenBank/DDBJ whole genome shotgun (WGS) entry which is preliminary data.</text>
</comment>
<dbReference type="EMBL" id="QUSK01000017">
    <property type="protein sequence ID" value="RGD75998.1"/>
    <property type="molecule type" value="Genomic_DNA"/>
</dbReference>
<dbReference type="Proteomes" id="UP000260721">
    <property type="component" value="Unassembled WGS sequence"/>
</dbReference>
<dbReference type="AlphaFoldDB" id="A0A3E3E526"/>
<keyword evidence="1" id="KW-1133">Transmembrane helix</keyword>
<feature type="transmembrane region" description="Helical" evidence="1">
    <location>
        <begin position="79"/>
        <end position="101"/>
    </location>
</feature>
<accession>A0A3E3E526</accession>
<evidence type="ECO:0000256" key="1">
    <source>
        <dbReference type="SAM" id="Phobius"/>
    </source>
</evidence>
<keyword evidence="1" id="KW-0812">Transmembrane</keyword>
<gene>
    <name evidence="2" type="ORF">DXC78_08135</name>
</gene>
<protein>
    <recommendedName>
        <fullName evidence="4">Transmembrane protein</fullName>
    </recommendedName>
</protein>
<organism evidence="2 3">
    <name type="scientific">Faecalicoccus pleomorphus</name>
    <dbReference type="NCBI Taxonomy" id="1323"/>
    <lineage>
        <taxon>Bacteria</taxon>
        <taxon>Bacillati</taxon>
        <taxon>Bacillota</taxon>
        <taxon>Erysipelotrichia</taxon>
        <taxon>Erysipelotrichales</taxon>
        <taxon>Erysipelotrichaceae</taxon>
        <taxon>Faecalicoccus</taxon>
    </lineage>
</organism>
<feature type="transmembrane region" description="Helical" evidence="1">
    <location>
        <begin position="55"/>
        <end position="72"/>
    </location>
</feature>
<feature type="transmembrane region" description="Helical" evidence="1">
    <location>
        <begin position="6"/>
        <end position="24"/>
    </location>
</feature>
<evidence type="ECO:0000313" key="2">
    <source>
        <dbReference type="EMBL" id="RGD75998.1"/>
    </source>
</evidence>
<name>A0A3E3E526_9FIRM</name>
<reference evidence="2 3" key="1">
    <citation type="submission" date="2018-08" db="EMBL/GenBank/DDBJ databases">
        <title>A genome reference for cultivated species of the human gut microbiota.</title>
        <authorList>
            <person name="Zou Y."/>
            <person name="Xue W."/>
            <person name="Luo G."/>
        </authorList>
    </citation>
    <scope>NUCLEOTIDE SEQUENCE [LARGE SCALE GENOMIC DNA]</scope>
    <source>
        <strain evidence="2 3">TF08-11</strain>
    </source>
</reference>
<feature type="transmembrane region" description="Helical" evidence="1">
    <location>
        <begin position="113"/>
        <end position="135"/>
    </location>
</feature>
<evidence type="ECO:0000313" key="3">
    <source>
        <dbReference type="Proteomes" id="UP000260721"/>
    </source>
</evidence>
<proteinExistence type="predicted"/>